<sequence length="80" mass="8731">MTKPYQISVESAFCSPEVATRTARAAANVSDQPVKITVEGITVGQVSPDKNGRTGVGYSRRFGDAWDAFSKRRRDQAPQN</sequence>
<reference evidence="1 2" key="1">
    <citation type="journal article" date="2016" name="Nat. Commun.">
        <title>Thousands of microbial genomes shed light on interconnected biogeochemical processes in an aquifer system.</title>
        <authorList>
            <person name="Anantharaman K."/>
            <person name="Brown C.T."/>
            <person name="Hug L.A."/>
            <person name="Sharon I."/>
            <person name="Castelle C.J."/>
            <person name="Probst A.J."/>
            <person name="Thomas B.C."/>
            <person name="Singh A."/>
            <person name="Wilkins M.J."/>
            <person name="Karaoz U."/>
            <person name="Brodie E.L."/>
            <person name="Williams K.H."/>
            <person name="Hubbard S.S."/>
            <person name="Banfield J.F."/>
        </authorList>
    </citation>
    <scope>NUCLEOTIDE SEQUENCE [LARGE SCALE GENOMIC DNA]</scope>
</reference>
<accession>A0A1F7SJA1</accession>
<protein>
    <submittedName>
        <fullName evidence="1">Uncharacterized protein</fullName>
    </submittedName>
</protein>
<name>A0A1F7SJA1_9BACT</name>
<dbReference type="EMBL" id="MGDJ01000010">
    <property type="protein sequence ID" value="OGL53876.1"/>
    <property type="molecule type" value="Genomic_DNA"/>
</dbReference>
<evidence type="ECO:0000313" key="2">
    <source>
        <dbReference type="Proteomes" id="UP000185874"/>
    </source>
</evidence>
<proteinExistence type="predicted"/>
<comment type="caution">
    <text evidence="1">The sequence shown here is derived from an EMBL/GenBank/DDBJ whole genome shotgun (WGS) entry which is preliminary data.</text>
</comment>
<gene>
    <name evidence="1" type="ORF">A3K55_01655</name>
</gene>
<dbReference type="AlphaFoldDB" id="A0A1F7SJA1"/>
<organism evidence="1 2">
    <name type="scientific">Candidatus Shapirobacteria bacterium RBG_13_44_7</name>
    <dbReference type="NCBI Taxonomy" id="1802149"/>
    <lineage>
        <taxon>Bacteria</taxon>
        <taxon>Candidatus Shapironibacteriota</taxon>
    </lineage>
</organism>
<dbReference type="Proteomes" id="UP000185874">
    <property type="component" value="Unassembled WGS sequence"/>
</dbReference>
<evidence type="ECO:0000313" key="1">
    <source>
        <dbReference type="EMBL" id="OGL53876.1"/>
    </source>
</evidence>